<gene>
    <name evidence="9" type="ORF">COEREDRAFT_102435</name>
</gene>
<organism evidence="9 10">
    <name type="scientific">Coemansia reversa (strain ATCC 12441 / NRRL 1564)</name>
    <dbReference type="NCBI Taxonomy" id="763665"/>
    <lineage>
        <taxon>Eukaryota</taxon>
        <taxon>Fungi</taxon>
        <taxon>Fungi incertae sedis</taxon>
        <taxon>Zoopagomycota</taxon>
        <taxon>Kickxellomycotina</taxon>
        <taxon>Kickxellomycetes</taxon>
        <taxon>Kickxellales</taxon>
        <taxon>Kickxellaceae</taxon>
        <taxon>Coemansia</taxon>
    </lineage>
</organism>
<evidence type="ECO:0000256" key="8">
    <source>
        <dbReference type="RuleBase" id="RU000416"/>
    </source>
</evidence>
<evidence type="ECO:0000256" key="2">
    <source>
        <dbReference type="ARBA" id="ARBA00022679"/>
    </source>
</evidence>
<dbReference type="Gene3D" id="3.40.50.150">
    <property type="entry name" value="Vaccinia Virus protein VP39"/>
    <property type="match status" value="1"/>
</dbReference>
<dbReference type="PRINTS" id="PR00105">
    <property type="entry name" value="C5METTRFRASE"/>
</dbReference>
<dbReference type="STRING" id="763665.A0A2G5BB74"/>
<dbReference type="InterPro" id="IPR050750">
    <property type="entry name" value="C5-MTase"/>
</dbReference>
<sequence length="397" mass="45829">MLKFVKTWWSITILHIEIEQPIVCLEFFSGIGGLHYGIQESGISYRMAMAFDMNENANDVYEYSFGQRPNNKAIDYLTIQDIDRHKADCWLLSPPCQPYTRGGNYGDNDDPRARGLMHILDLLPQLQHRPSYILLENVMNFETSQSRNLLIKVLGKLGFKFYECLLSPIQFGIPNNRLRYFLIARLRRPDPCILENKSNCQVGLNTTHICSEHTMWLSENIKLTENYLSQGKEVIYTEWPFGPAVKTITVKEIIQRPLYSYVDTNQNTVLTLQVSASDILRRRRLEFDIVQPSSTQTSTFTKAYGSKHLIGSGSLLQTQQMDITENGFNAPEKLLNLGLRFFSPKEVARLHHFPEKDFKHTLKFPSRITQRQQLQLLGNSLNVHVVAQLLKHILFCE</sequence>
<dbReference type="GO" id="GO:0005634">
    <property type="term" value="C:nucleus"/>
    <property type="evidence" value="ECO:0007669"/>
    <property type="project" value="TreeGrafter"/>
</dbReference>
<evidence type="ECO:0000313" key="9">
    <source>
        <dbReference type="EMBL" id="PIA16261.1"/>
    </source>
</evidence>
<dbReference type="Gene3D" id="3.90.120.10">
    <property type="entry name" value="DNA Methylase, subunit A, domain 2"/>
    <property type="match status" value="1"/>
</dbReference>
<dbReference type="NCBIfam" id="TIGR00675">
    <property type="entry name" value="dcm"/>
    <property type="match status" value="1"/>
</dbReference>
<evidence type="ECO:0000256" key="6">
    <source>
        <dbReference type="ARBA" id="ARBA00042810"/>
    </source>
</evidence>
<dbReference type="PANTHER" id="PTHR46098">
    <property type="entry name" value="TRNA (CYTOSINE(38)-C(5))-METHYLTRANSFERASE"/>
    <property type="match status" value="1"/>
</dbReference>
<reference evidence="9 10" key="1">
    <citation type="journal article" date="2015" name="Genome Biol. Evol.">
        <title>Phylogenomic analyses indicate that early fungi evolved digesting cell walls of algal ancestors of land plants.</title>
        <authorList>
            <person name="Chang Y."/>
            <person name="Wang S."/>
            <person name="Sekimoto S."/>
            <person name="Aerts A.L."/>
            <person name="Choi C."/>
            <person name="Clum A."/>
            <person name="LaButti K.M."/>
            <person name="Lindquist E.A."/>
            <person name="Yee Ngan C."/>
            <person name="Ohm R.A."/>
            <person name="Salamov A.A."/>
            <person name="Grigoriev I.V."/>
            <person name="Spatafora J.W."/>
            <person name="Berbee M.L."/>
        </authorList>
    </citation>
    <scope>NUCLEOTIDE SEQUENCE [LARGE SCALE GENOMIC DNA]</scope>
    <source>
        <strain evidence="9 10">NRRL 1564</strain>
    </source>
</reference>
<dbReference type="EMBL" id="KZ303501">
    <property type="protein sequence ID" value="PIA16261.1"/>
    <property type="molecule type" value="Genomic_DNA"/>
</dbReference>
<dbReference type="Proteomes" id="UP000242474">
    <property type="component" value="Unassembled WGS sequence"/>
</dbReference>
<dbReference type="OrthoDB" id="414133at2759"/>
<dbReference type="InterPro" id="IPR029063">
    <property type="entry name" value="SAM-dependent_MTases_sf"/>
</dbReference>
<keyword evidence="2 7" id="KW-0808">Transferase</keyword>
<evidence type="ECO:0000256" key="4">
    <source>
        <dbReference type="ARBA" id="ARBA00039081"/>
    </source>
</evidence>
<dbReference type="Pfam" id="PF00145">
    <property type="entry name" value="DNA_methylase"/>
    <property type="match status" value="1"/>
</dbReference>
<dbReference type="PANTHER" id="PTHR46098:SF1">
    <property type="entry name" value="TRNA (CYTOSINE(38)-C(5))-METHYLTRANSFERASE"/>
    <property type="match status" value="1"/>
</dbReference>
<dbReference type="EC" id="2.1.1.204" evidence="4"/>
<evidence type="ECO:0000256" key="7">
    <source>
        <dbReference type="PROSITE-ProRule" id="PRU01016"/>
    </source>
</evidence>
<evidence type="ECO:0000256" key="5">
    <source>
        <dbReference type="ARBA" id="ARBA00039681"/>
    </source>
</evidence>
<proteinExistence type="inferred from homology"/>
<dbReference type="PROSITE" id="PS51679">
    <property type="entry name" value="SAM_MT_C5"/>
    <property type="match status" value="1"/>
</dbReference>
<keyword evidence="3 7" id="KW-0949">S-adenosyl-L-methionine</keyword>
<keyword evidence="10" id="KW-1185">Reference proteome</keyword>
<dbReference type="SUPFAM" id="SSF53335">
    <property type="entry name" value="S-adenosyl-L-methionine-dependent methyltransferases"/>
    <property type="match status" value="1"/>
</dbReference>
<evidence type="ECO:0000256" key="1">
    <source>
        <dbReference type="ARBA" id="ARBA00022603"/>
    </source>
</evidence>
<accession>A0A2G5BB74</accession>
<name>A0A2G5BB74_COERN</name>
<dbReference type="InterPro" id="IPR001525">
    <property type="entry name" value="C5_MeTfrase"/>
</dbReference>
<evidence type="ECO:0000313" key="10">
    <source>
        <dbReference type="Proteomes" id="UP000242474"/>
    </source>
</evidence>
<comment type="similarity">
    <text evidence="7 8">Belongs to the class I-like SAM-binding methyltransferase superfamily. C5-methyltransferase family.</text>
</comment>
<dbReference type="PROSITE" id="PS00095">
    <property type="entry name" value="C5_MTASE_2"/>
    <property type="match status" value="1"/>
</dbReference>
<protein>
    <recommendedName>
        <fullName evidence="5">tRNA (cytosine(38)-C(5))-methyltransferase</fullName>
        <ecNumber evidence="4">2.1.1.204</ecNumber>
    </recommendedName>
    <alternativeName>
        <fullName evidence="6">DNA (cytosine-5)-methyltransferase-like protein 2</fullName>
    </alternativeName>
</protein>
<dbReference type="InterPro" id="IPR031303">
    <property type="entry name" value="C5_meth_CS"/>
</dbReference>
<evidence type="ECO:0000256" key="3">
    <source>
        <dbReference type="ARBA" id="ARBA00022691"/>
    </source>
</evidence>
<dbReference type="AlphaFoldDB" id="A0A2G5BB74"/>
<dbReference type="GO" id="GO:0032259">
    <property type="term" value="P:methylation"/>
    <property type="evidence" value="ECO:0007669"/>
    <property type="project" value="UniProtKB-KW"/>
</dbReference>
<feature type="active site" evidence="7">
    <location>
        <position position="96"/>
    </location>
</feature>
<dbReference type="GO" id="GO:0008168">
    <property type="term" value="F:methyltransferase activity"/>
    <property type="evidence" value="ECO:0007669"/>
    <property type="project" value="UniProtKB-KW"/>
</dbReference>
<keyword evidence="1 7" id="KW-0489">Methyltransferase</keyword>